<gene>
    <name evidence="3" type="ORF">A3D99_04555</name>
</gene>
<evidence type="ECO:0000256" key="1">
    <source>
        <dbReference type="ARBA" id="ARBA00022679"/>
    </source>
</evidence>
<dbReference type="InterPro" id="IPR041698">
    <property type="entry name" value="Methyltransf_25"/>
</dbReference>
<dbReference type="AlphaFoldDB" id="A0A1G1X411"/>
<keyword evidence="1" id="KW-0808">Transferase</keyword>
<dbReference type="InterPro" id="IPR029063">
    <property type="entry name" value="SAM-dependent_MTases_sf"/>
</dbReference>
<accession>A0A1G1X411</accession>
<organism evidence="3 4">
    <name type="scientific">Candidatus Andersenbacteria bacterium RIFCSPHIGHO2_12_FULL_45_11</name>
    <dbReference type="NCBI Taxonomy" id="1797281"/>
    <lineage>
        <taxon>Bacteria</taxon>
        <taxon>Candidatus Anderseniibacteriota</taxon>
    </lineage>
</organism>
<comment type="caution">
    <text evidence="3">The sequence shown here is derived from an EMBL/GenBank/DDBJ whole genome shotgun (WGS) entry which is preliminary data.</text>
</comment>
<dbReference type="Proteomes" id="UP000177528">
    <property type="component" value="Unassembled WGS sequence"/>
</dbReference>
<dbReference type="Pfam" id="PF13649">
    <property type="entry name" value="Methyltransf_25"/>
    <property type="match status" value="1"/>
</dbReference>
<dbReference type="CDD" id="cd02440">
    <property type="entry name" value="AdoMet_MTases"/>
    <property type="match status" value="1"/>
</dbReference>
<sequence>MSLLDRASDPQQYDKEAIYWEREREDHSPWMDFYKGYILPSIEDIKGAKILDIGSGTGWLLEDVRSRGAVKVVGIEPSERNVTLARQHYPKVQTLLSSFEDYEDIDRYNYIFALMSFVHMGNVQSAMKKVAGLLGVKGSFRMIVPDFDYAKAPRFGYELEVESLTDNEYVARTERPTVTTVDIVRGVEVYTTAAMEAGMSLEKSMPVLPTTDLLQAKPQYEQFRDRAIAQMLWFSC</sequence>
<dbReference type="SUPFAM" id="SSF53335">
    <property type="entry name" value="S-adenosyl-L-methionine-dependent methyltransferases"/>
    <property type="match status" value="1"/>
</dbReference>
<name>A0A1G1X411_9BACT</name>
<reference evidence="3 4" key="1">
    <citation type="journal article" date="2016" name="Nat. Commun.">
        <title>Thousands of microbial genomes shed light on interconnected biogeochemical processes in an aquifer system.</title>
        <authorList>
            <person name="Anantharaman K."/>
            <person name="Brown C.T."/>
            <person name="Hug L.A."/>
            <person name="Sharon I."/>
            <person name="Castelle C.J."/>
            <person name="Probst A.J."/>
            <person name="Thomas B.C."/>
            <person name="Singh A."/>
            <person name="Wilkins M.J."/>
            <person name="Karaoz U."/>
            <person name="Brodie E.L."/>
            <person name="Williams K.H."/>
            <person name="Hubbard S.S."/>
            <person name="Banfield J.F."/>
        </authorList>
    </citation>
    <scope>NUCLEOTIDE SEQUENCE [LARGE SCALE GENOMIC DNA]</scope>
</reference>
<protein>
    <recommendedName>
        <fullName evidence="2">Methyltransferase domain-containing protein</fullName>
    </recommendedName>
</protein>
<evidence type="ECO:0000313" key="3">
    <source>
        <dbReference type="EMBL" id="OGY34310.1"/>
    </source>
</evidence>
<dbReference type="Gene3D" id="3.40.50.150">
    <property type="entry name" value="Vaccinia Virus protein VP39"/>
    <property type="match status" value="1"/>
</dbReference>
<evidence type="ECO:0000313" key="4">
    <source>
        <dbReference type="Proteomes" id="UP000177528"/>
    </source>
</evidence>
<dbReference type="PANTHER" id="PTHR43861">
    <property type="entry name" value="TRANS-ACONITATE 2-METHYLTRANSFERASE-RELATED"/>
    <property type="match status" value="1"/>
</dbReference>
<dbReference type="EMBL" id="MHHR01000016">
    <property type="protein sequence ID" value="OGY34310.1"/>
    <property type="molecule type" value="Genomic_DNA"/>
</dbReference>
<proteinExistence type="predicted"/>
<feature type="domain" description="Methyltransferase" evidence="2">
    <location>
        <begin position="50"/>
        <end position="135"/>
    </location>
</feature>
<evidence type="ECO:0000259" key="2">
    <source>
        <dbReference type="Pfam" id="PF13649"/>
    </source>
</evidence>
<dbReference type="GO" id="GO:0016740">
    <property type="term" value="F:transferase activity"/>
    <property type="evidence" value="ECO:0007669"/>
    <property type="project" value="UniProtKB-KW"/>
</dbReference>